<reference evidence="8" key="1">
    <citation type="submission" date="2017-01" db="EMBL/GenBank/DDBJ databases">
        <authorList>
            <person name="Varghese N."/>
            <person name="Submissions S."/>
        </authorList>
    </citation>
    <scope>NUCLEOTIDE SEQUENCE [LARGE SCALE GENOMIC DNA]</scope>
    <source>
        <strain evidence="8">DSM 21054</strain>
    </source>
</reference>
<evidence type="ECO:0000256" key="4">
    <source>
        <dbReference type="ARBA" id="ARBA00023163"/>
    </source>
</evidence>
<keyword evidence="3" id="KW-0731">Sigma factor</keyword>
<dbReference type="Pfam" id="PF08281">
    <property type="entry name" value="Sigma70_r4_2"/>
    <property type="match status" value="1"/>
</dbReference>
<dbReference type="GO" id="GO:0016987">
    <property type="term" value="F:sigma factor activity"/>
    <property type="evidence" value="ECO:0007669"/>
    <property type="project" value="UniProtKB-KW"/>
</dbReference>
<evidence type="ECO:0000256" key="1">
    <source>
        <dbReference type="ARBA" id="ARBA00010641"/>
    </source>
</evidence>
<dbReference type="OrthoDB" id="656273at2"/>
<dbReference type="Gene3D" id="1.10.1740.10">
    <property type="match status" value="1"/>
</dbReference>
<evidence type="ECO:0000313" key="7">
    <source>
        <dbReference type="EMBL" id="SIT04246.1"/>
    </source>
</evidence>
<dbReference type="InterPro" id="IPR013324">
    <property type="entry name" value="RNA_pol_sigma_r3/r4-like"/>
</dbReference>
<dbReference type="Gene3D" id="1.10.10.10">
    <property type="entry name" value="Winged helix-like DNA-binding domain superfamily/Winged helix DNA-binding domain"/>
    <property type="match status" value="1"/>
</dbReference>
<protein>
    <submittedName>
        <fullName evidence="7">RNA polymerase sigma-70 factor, ECF subfamily</fullName>
    </submittedName>
</protein>
<dbReference type="GO" id="GO:0003677">
    <property type="term" value="F:DNA binding"/>
    <property type="evidence" value="ECO:0007669"/>
    <property type="project" value="InterPro"/>
</dbReference>
<keyword evidence="2" id="KW-0805">Transcription regulation</keyword>
<dbReference type="EMBL" id="FTOR01000003">
    <property type="protein sequence ID" value="SIT04246.1"/>
    <property type="molecule type" value="Genomic_DNA"/>
</dbReference>
<dbReference type="InterPro" id="IPR039425">
    <property type="entry name" value="RNA_pol_sigma-70-like"/>
</dbReference>
<comment type="similarity">
    <text evidence="1">Belongs to the sigma-70 factor family. ECF subfamily.</text>
</comment>
<organism evidence="7 8">
    <name type="scientific">Filimonas lacunae</name>
    <dbReference type="NCBI Taxonomy" id="477680"/>
    <lineage>
        <taxon>Bacteria</taxon>
        <taxon>Pseudomonadati</taxon>
        <taxon>Bacteroidota</taxon>
        <taxon>Chitinophagia</taxon>
        <taxon>Chitinophagales</taxon>
        <taxon>Chitinophagaceae</taxon>
        <taxon>Filimonas</taxon>
    </lineage>
</organism>
<dbReference type="STRING" id="477680.SAMN05421788_10389"/>
<dbReference type="PANTHER" id="PTHR43133">
    <property type="entry name" value="RNA POLYMERASE ECF-TYPE SIGMA FACTO"/>
    <property type="match status" value="1"/>
</dbReference>
<dbReference type="SUPFAM" id="SSF88659">
    <property type="entry name" value="Sigma3 and sigma4 domains of RNA polymerase sigma factors"/>
    <property type="match status" value="1"/>
</dbReference>
<keyword evidence="8" id="KW-1185">Reference proteome</keyword>
<dbReference type="InterPro" id="IPR007627">
    <property type="entry name" value="RNA_pol_sigma70_r2"/>
</dbReference>
<accession>A0A1N7P122</accession>
<gene>
    <name evidence="7" type="ORF">SAMN05421788_10389</name>
</gene>
<evidence type="ECO:0000259" key="6">
    <source>
        <dbReference type="Pfam" id="PF08281"/>
    </source>
</evidence>
<dbReference type="PANTHER" id="PTHR43133:SF46">
    <property type="entry name" value="RNA POLYMERASE SIGMA-70 FACTOR ECF SUBFAMILY"/>
    <property type="match status" value="1"/>
</dbReference>
<name>A0A1N7P122_9BACT</name>
<dbReference type="RefSeq" id="WP_084206194.1">
    <property type="nucleotide sequence ID" value="NZ_AP017422.1"/>
</dbReference>
<dbReference type="Pfam" id="PF04542">
    <property type="entry name" value="Sigma70_r2"/>
    <property type="match status" value="1"/>
</dbReference>
<keyword evidence="4" id="KW-0804">Transcription</keyword>
<dbReference type="InterPro" id="IPR014284">
    <property type="entry name" value="RNA_pol_sigma-70_dom"/>
</dbReference>
<dbReference type="NCBIfam" id="TIGR02937">
    <property type="entry name" value="sigma70-ECF"/>
    <property type="match status" value="1"/>
</dbReference>
<dbReference type="Proteomes" id="UP000186917">
    <property type="component" value="Unassembled WGS sequence"/>
</dbReference>
<evidence type="ECO:0000313" key="8">
    <source>
        <dbReference type="Proteomes" id="UP000186917"/>
    </source>
</evidence>
<evidence type="ECO:0000259" key="5">
    <source>
        <dbReference type="Pfam" id="PF04542"/>
    </source>
</evidence>
<feature type="domain" description="RNA polymerase sigma-70 region 2" evidence="5">
    <location>
        <begin position="37"/>
        <end position="96"/>
    </location>
</feature>
<sequence>MQTTAPIQALEMEELLMRFKEGHRDALDKVYNLFAANLLYTAQGILKDQLEAEDIVIDAFHKCWLKRECFDSLQKVKSYLYVVIKHACFHALDKAKARNTSIKEITYLTEDEREEYMLQRMLKAELLKTVYDEIAKLPTKAKDLLTLIYVNGLSTNQISDYMQIPAQHVRVNKSRALHLLKQSLVGRYAF</sequence>
<evidence type="ECO:0000256" key="3">
    <source>
        <dbReference type="ARBA" id="ARBA00023082"/>
    </source>
</evidence>
<dbReference type="AlphaFoldDB" id="A0A1N7P122"/>
<dbReference type="InterPro" id="IPR013249">
    <property type="entry name" value="RNA_pol_sigma70_r4_t2"/>
</dbReference>
<feature type="domain" description="RNA polymerase sigma factor 70 region 4 type 2" evidence="6">
    <location>
        <begin position="130"/>
        <end position="177"/>
    </location>
</feature>
<dbReference type="InterPro" id="IPR036388">
    <property type="entry name" value="WH-like_DNA-bd_sf"/>
</dbReference>
<dbReference type="GO" id="GO:0006352">
    <property type="term" value="P:DNA-templated transcription initiation"/>
    <property type="evidence" value="ECO:0007669"/>
    <property type="project" value="InterPro"/>
</dbReference>
<proteinExistence type="inferred from homology"/>
<evidence type="ECO:0000256" key="2">
    <source>
        <dbReference type="ARBA" id="ARBA00023015"/>
    </source>
</evidence>
<dbReference type="SUPFAM" id="SSF88946">
    <property type="entry name" value="Sigma2 domain of RNA polymerase sigma factors"/>
    <property type="match status" value="1"/>
</dbReference>
<dbReference type="InterPro" id="IPR013325">
    <property type="entry name" value="RNA_pol_sigma_r2"/>
</dbReference>